<comment type="caution">
    <text evidence="1">The sequence shown here is derived from an EMBL/GenBank/DDBJ whole genome shotgun (WGS) entry which is preliminary data.</text>
</comment>
<protein>
    <submittedName>
        <fullName evidence="1">Uncharacterized protein</fullName>
    </submittedName>
</protein>
<evidence type="ECO:0000313" key="1">
    <source>
        <dbReference type="EMBL" id="KRK32994.1"/>
    </source>
</evidence>
<dbReference type="AlphaFoldDB" id="A0A0R1GNR7"/>
<dbReference type="PATRIC" id="fig|1423726.3.peg.1585"/>
<name>A0A0R1GNR7_9LACO</name>
<dbReference type="STRING" id="1423726.FC07_GL001531"/>
<gene>
    <name evidence="1" type="ORF">FC07_GL001531</name>
</gene>
<evidence type="ECO:0000313" key="2">
    <source>
        <dbReference type="Proteomes" id="UP000051461"/>
    </source>
</evidence>
<keyword evidence="2" id="KW-1185">Reference proteome</keyword>
<sequence>MLSQQQRRTMLVLDGLNFLLAAVNLRTAVRQYHASLAAAQAPQHGCQHSHCQHQHRLHHFMRLHVQAHCRHHRFKQQHCHH</sequence>
<dbReference type="Proteomes" id="UP000051461">
    <property type="component" value="Unassembled WGS sequence"/>
</dbReference>
<organism evidence="1 2">
    <name type="scientific">Loigolactobacillus bifermentans DSM 20003</name>
    <dbReference type="NCBI Taxonomy" id="1423726"/>
    <lineage>
        <taxon>Bacteria</taxon>
        <taxon>Bacillati</taxon>
        <taxon>Bacillota</taxon>
        <taxon>Bacilli</taxon>
        <taxon>Lactobacillales</taxon>
        <taxon>Lactobacillaceae</taxon>
        <taxon>Loigolactobacillus</taxon>
    </lineage>
</organism>
<accession>A0A0R1GNR7</accession>
<proteinExistence type="predicted"/>
<dbReference type="EMBL" id="AZDA01000128">
    <property type="protein sequence ID" value="KRK32994.1"/>
    <property type="molecule type" value="Genomic_DNA"/>
</dbReference>
<reference evidence="1 2" key="1">
    <citation type="journal article" date="2015" name="Genome Announc.">
        <title>Expanding the biotechnology potential of lactobacilli through comparative genomics of 213 strains and associated genera.</title>
        <authorList>
            <person name="Sun Z."/>
            <person name="Harris H.M."/>
            <person name="McCann A."/>
            <person name="Guo C."/>
            <person name="Argimon S."/>
            <person name="Zhang W."/>
            <person name="Yang X."/>
            <person name="Jeffery I.B."/>
            <person name="Cooney J.C."/>
            <person name="Kagawa T.F."/>
            <person name="Liu W."/>
            <person name="Song Y."/>
            <person name="Salvetti E."/>
            <person name="Wrobel A."/>
            <person name="Rasinkangas P."/>
            <person name="Parkhill J."/>
            <person name="Rea M.C."/>
            <person name="O'Sullivan O."/>
            <person name="Ritari J."/>
            <person name="Douillard F.P."/>
            <person name="Paul Ross R."/>
            <person name="Yang R."/>
            <person name="Briner A.E."/>
            <person name="Felis G.E."/>
            <person name="de Vos W.M."/>
            <person name="Barrangou R."/>
            <person name="Klaenhammer T.R."/>
            <person name="Caufield P.W."/>
            <person name="Cui Y."/>
            <person name="Zhang H."/>
            <person name="O'Toole P.W."/>
        </authorList>
    </citation>
    <scope>NUCLEOTIDE SEQUENCE [LARGE SCALE GENOMIC DNA]</scope>
    <source>
        <strain evidence="1 2">DSM 20003</strain>
    </source>
</reference>
<dbReference type="RefSeq" id="WP_057905596.1">
    <property type="nucleotide sequence ID" value="NZ_AZDA01000128.1"/>
</dbReference>